<dbReference type="InterPro" id="IPR019490">
    <property type="entry name" value="Glu6P/Mann6P_isomerase_C"/>
</dbReference>
<dbReference type="InterPro" id="IPR046348">
    <property type="entry name" value="SIS_dom_sf"/>
</dbReference>
<proteinExistence type="inferred from homology"/>
<protein>
    <submittedName>
        <fullName evidence="4">Bifunctional phosphoglucose/phosphomannose isomerase</fullName>
    </submittedName>
</protein>
<dbReference type="NCBIfam" id="NF006423">
    <property type="entry name" value="PRK08674.1-2"/>
    <property type="match status" value="1"/>
</dbReference>
<dbReference type="Gene3D" id="3.40.50.10490">
    <property type="entry name" value="Glucose-6-phosphate isomerase like protein, domain 1"/>
    <property type="match status" value="2"/>
</dbReference>
<feature type="domain" description="SIS" evidence="3">
    <location>
        <begin position="41"/>
        <end position="182"/>
    </location>
</feature>
<dbReference type="GO" id="GO:0004476">
    <property type="term" value="F:mannose-6-phosphate isomerase activity"/>
    <property type="evidence" value="ECO:0007669"/>
    <property type="project" value="InterPro"/>
</dbReference>
<gene>
    <name evidence="4" type="ORF">US94_C0001G0060</name>
</gene>
<dbReference type="GO" id="GO:1901135">
    <property type="term" value="P:carbohydrate derivative metabolic process"/>
    <property type="evidence" value="ECO:0007669"/>
    <property type="project" value="InterPro"/>
</dbReference>
<dbReference type="Pfam" id="PF10432">
    <property type="entry name" value="bact-PGI_C"/>
    <property type="match status" value="1"/>
</dbReference>
<organism evidence="4 5">
    <name type="scientific">Berkelbacteria bacterium GW2011_GWB1_38_5</name>
    <dbReference type="NCBI Taxonomy" id="1618336"/>
    <lineage>
        <taxon>Bacteria</taxon>
        <taxon>Candidatus Berkelbacteria</taxon>
    </lineage>
</organism>
<dbReference type="NCBIfam" id="TIGR02128">
    <property type="entry name" value="G6PI_arch"/>
    <property type="match status" value="1"/>
</dbReference>
<name>A0A0G0MLU9_9BACT</name>
<dbReference type="EMBL" id="LBUX01000001">
    <property type="protein sequence ID" value="KKQ74659.1"/>
    <property type="molecule type" value="Genomic_DNA"/>
</dbReference>
<dbReference type="InterPro" id="IPR001347">
    <property type="entry name" value="SIS_dom"/>
</dbReference>
<comment type="caution">
    <text evidence="4">The sequence shown here is derived from an EMBL/GenBank/DDBJ whole genome shotgun (WGS) entry which is preliminary data.</text>
</comment>
<dbReference type="InterPro" id="IPR035484">
    <property type="entry name" value="SIS_PGI/PMI_1"/>
</dbReference>
<dbReference type="GO" id="GO:0004347">
    <property type="term" value="F:glucose-6-phosphate isomerase activity"/>
    <property type="evidence" value="ECO:0007669"/>
    <property type="project" value="InterPro"/>
</dbReference>
<dbReference type="CDD" id="cd05017">
    <property type="entry name" value="SIS_PGI_PMI_1"/>
    <property type="match status" value="1"/>
</dbReference>
<dbReference type="GO" id="GO:0097367">
    <property type="term" value="F:carbohydrate derivative binding"/>
    <property type="evidence" value="ECO:0007669"/>
    <property type="project" value="InterPro"/>
</dbReference>
<dbReference type="Proteomes" id="UP000034498">
    <property type="component" value="Unassembled WGS sequence"/>
</dbReference>
<evidence type="ECO:0000259" key="3">
    <source>
        <dbReference type="PROSITE" id="PS51464"/>
    </source>
</evidence>
<evidence type="ECO:0000256" key="1">
    <source>
        <dbReference type="ARBA" id="ARBA00010523"/>
    </source>
</evidence>
<reference evidence="4 5" key="1">
    <citation type="journal article" date="2015" name="Nature">
        <title>rRNA introns, odd ribosomes, and small enigmatic genomes across a large radiation of phyla.</title>
        <authorList>
            <person name="Brown C.T."/>
            <person name="Hug L.A."/>
            <person name="Thomas B.C."/>
            <person name="Sharon I."/>
            <person name="Castelle C.J."/>
            <person name="Singh A."/>
            <person name="Wilkins M.J."/>
            <person name="Williams K.H."/>
            <person name="Banfield J.F."/>
        </authorList>
    </citation>
    <scope>NUCLEOTIDE SEQUENCE [LARGE SCALE GENOMIC DNA]</scope>
</reference>
<dbReference type="Pfam" id="PF01380">
    <property type="entry name" value="SIS"/>
    <property type="match status" value="1"/>
</dbReference>
<evidence type="ECO:0000313" key="4">
    <source>
        <dbReference type="EMBL" id="KKQ74659.1"/>
    </source>
</evidence>
<comment type="similarity">
    <text evidence="1">Belongs to the PGI/PMI family.</text>
</comment>
<keyword evidence="2 4" id="KW-0413">Isomerase</keyword>
<evidence type="ECO:0000313" key="5">
    <source>
        <dbReference type="Proteomes" id="UP000034498"/>
    </source>
</evidence>
<dbReference type="GO" id="GO:0005975">
    <property type="term" value="P:carbohydrate metabolic process"/>
    <property type="evidence" value="ECO:0007669"/>
    <property type="project" value="InterPro"/>
</dbReference>
<dbReference type="PROSITE" id="PS51464">
    <property type="entry name" value="SIS"/>
    <property type="match status" value="1"/>
</dbReference>
<dbReference type="SUPFAM" id="SSF53697">
    <property type="entry name" value="SIS domain"/>
    <property type="match status" value="1"/>
</dbReference>
<sequence length="357" mass="40047">MANIDSIDAIKKTDTENMLQNLQEFPEQAERCWADFEKLALPTRYIQAKSIVIGGVGGSAIAGGLVENLAKLKSTIPIIVWRDYSAPSFINKDTLIIAISYSGNTEETIDFLKNAAKKTDKIITISSGGKLASLSTAYKAFHYKIDYGSQPRAVLGYLFTSLLAIFKKLDILDINSETIRESIILLKGLQKKIDINIPTGRNNAKLLAQKLTNKIPVVCGAGLLSEAARRWKCQFNENSKTAAYFETIPELNHNSLVGLDFPKNLRDKIFIILLESKFDHPRNKLRLNITLQILQNKRIYVDTVMIEPSPTPLAELLQIIHFGDYVSYYLAILNDIEPNPVEIISFLKDKLSEKEIE</sequence>
<dbReference type="NCBIfam" id="NF006426">
    <property type="entry name" value="PRK08674.1-6"/>
    <property type="match status" value="1"/>
</dbReference>
<evidence type="ECO:0000256" key="2">
    <source>
        <dbReference type="ARBA" id="ARBA00023235"/>
    </source>
</evidence>
<dbReference type="STRING" id="1618336.US94_C0001G0060"/>
<accession>A0A0G0MLU9</accession>
<dbReference type="AlphaFoldDB" id="A0A0G0MLU9"/>
<dbReference type="CDD" id="cd05637">
    <property type="entry name" value="SIS_PGI_PMI_2"/>
    <property type="match status" value="1"/>
</dbReference>